<dbReference type="RefSeq" id="XP_036697068.1">
    <property type="nucleotide sequence ID" value="XM_036841173.1"/>
</dbReference>
<feature type="compositionally biased region" description="Pro residues" evidence="1">
    <location>
        <begin position="157"/>
        <end position="174"/>
    </location>
</feature>
<feature type="compositionally biased region" description="Low complexity" evidence="1">
    <location>
        <begin position="122"/>
        <end position="131"/>
    </location>
</feature>
<feature type="compositionally biased region" description="Basic and acidic residues" evidence="1">
    <location>
        <begin position="240"/>
        <end position="250"/>
    </location>
</feature>
<dbReference type="Proteomes" id="UP000694857">
    <property type="component" value="Chromosome 2"/>
</dbReference>
<feature type="region of interest" description="Disordered" evidence="1">
    <location>
        <begin position="231"/>
        <end position="250"/>
    </location>
</feature>
<feature type="region of interest" description="Disordered" evidence="1">
    <location>
        <begin position="27"/>
        <end position="193"/>
    </location>
</feature>
<dbReference type="GeneID" id="118889362"/>
<dbReference type="KEGG" id="bmus:118889362"/>
<proteinExistence type="predicted"/>
<organism evidence="2 3">
    <name type="scientific">Balaenoptera musculus</name>
    <name type="common">Blue whale</name>
    <dbReference type="NCBI Taxonomy" id="9771"/>
    <lineage>
        <taxon>Eukaryota</taxon>
        <taxon>Metazoa</taxon>
        <taxon>Chordata</taxon>
        <taxon>Craniata</taxon>
        <taxon>Vertebrata</taxon>
        <taxon>Euteleostomi</taxon>
        <taxon>Mammalia</taxon>
        <taxon>Eutheria</taxon>
        <taxon>Laurasiatheria</taxon>
        <taxon>Artiodactyla</taxon>
        <taxon>Whippomorpha</taxon>
        <taxon>Cetacea</taxon>
        <taxon>Mysticeti</taxon>
        <taxon>Balaenopteridae</taxon>
        <taxon>Balaenoptera</taxon>
    </lineage>
</organism>
<gene>
    <name evidence="3" type="primary">LOC118889362</name>
</gene>
<evidence type="ECO:0000313" key="2">
    <source>
        <dbReference type="Proteomes" id="UP000694857"/>
    </source>
</evidence>
<evidence type="ECO:0000256" key="1">
    <source>
        <dbReference type="SAM" id="MobiDB-lite"/>
    </source>
</evidence>
<name>A0A8B8WIQ0_BALMU</name>
<protein>
    <submittedName>
        <fullName evidence="3">Basic proline-rich protein-like</fullName>
    </submittedName>
</protein>
<keyword evidence="2" id="KW-1185">Reference proteome</keyword>
<dbReference type="AlphaFoldDB" id="A0A8B8WIQ0"/>
<feature type="compositionally biased region" description="Low complexity" evidence="1">
    <location>
        <begin position="61"/>
        <end position="73"/>
    </location>
</feature>
<sequence length="250" mass="26336">MTKTRALAPAEALGPIHLCRESRRIWGTRTSRRHTGDAFSGRRPVGAARHSRGRRGDVSLRVPRPQRVAARVRTSLRPGTGRCAGVGAPLPATRGPGGGGGRAHPRPALPARPLGTGNVSLPGSGAAPAGAGDRRKGGSECVGLSPPSPASSHPHRSLPPPPPPPPPPTWPPPLRQRREARFQASGSQPARSAELAVCLPSPFPRFARPPRGPTCSFPVTSVGARWWVWPAPRRRGGGASEREGRERVPV</sequence>
<reference evidence="3" key="1">
    <citation type="submission" date="2025-08" db="UniProtKB">
        <authorList>
            <consortium name="RefSeq"/>
        </authorList>
    </citation>
    <scope>IDENTIFICATION</scope>
    <source>
        <tissue evidence="3">Epidermis and Blubber</tissue>
    </source>
</reference>
<evidence type="ECO:0000313" key="3">
    <source>
        <dbReference type="RefSeq" id="XP_036697068.1"/>
    </source>
</evidence>
<accession>A0A8B8WIQ0</accession>